<gene>
    <name evidence="13 16" type="primary">atpF</name>
    <name evidence="16" type="ORF">MCFN_02295</name>
</gene>
<keyword evidence="17" id="KW-1185">Reference proteome</keyword>
<keyword evidence="8 13" id="KW-0406">Ion transport</keyword>
<accession>A0A059XW93</accession>
<keyword evidence="5 13" id="KW-0812">Transmembrane</keyword>
<feature type="coiled-coil region" evidence="15">
    <location>
        <begin position="71"/>
        <end position="149"/>
    </location>
</feature>
<dbReference type="InterPro" id="IPR002146">
    <property type="entry name" value="ATP_synth_b/b'su_bac/chlpt"/>
</dbReference>
<evidence type="ECO:0000256" key="2">
    <source>
        <dbReference type="ARBA" id="ARBA00022448"/>
    </source>
</evidence>
<dbReference type="AlphaFoldDB" id="A0A059XW93"/>
<dbReference type="GO" id="GO:0045259">
    <property type="term" value="C:proton-transporting ATP synthase complex"/>
    <property type="evidence" value="ECO:0007669"/>
    <property type="project" value="UniProtKB-KW"/>
</dbReference>
<dbReference type="PANTHER" id="PTHR33445:SF1">
    <property type="entry name" value="ATP SYNTHASE SUBUNIT B"/>
    <property type="match status" value="1"/>
</dbReference>
<keyword evidence="6 13" id="KW-0375">Hydrogen ion transport</keyword>
<sequence>MVHLNFIAKPVKLSGISTGIEEKIQQIYPAWPMMIATLVALVIVMVILWFLLYKPVKKAILDRQEYIQNNINQAEQARKSSQALLDQANEKLQSAQEQAQGVINAARSRGDKVLENYINKGKREAERIIKAAKTDIKLQKQALQEQNKAQIAAVASALSRKILAEHASEEIEHKIIDEFLKGA</sequence>
<keyword evidence="7 13" id="KW-1133">Transmembrane helix</keyword>
<reference evidence="16 17" key="1">
    <citation type="journal article" date="2014" name="Genome Announc.">
        <title>Complete Genome Sequence of the Bovine Mastitis Pathogen Mycoplasma californicum Strain ST-6T (ATCC 33461T).</title>
        <authorList>
            <person name="Calcutt M.J."/>
            <person name="Foecking M.F."/>
            <person name="Fox L.K."/>
        </authorList>
    </citation>
    <scope>NUCLEOTIDE SEQUENCE [LARGE SCALE GENOMIC DNA]</scope>
    <source>
        <strain evidence="16 17">ST-6</strain>
    </source>
</reference>
<evidence type="ECO:0000256" key="1">
    <source>
        <dbReference type="ARBA" id="ARBA00005513"/>
    </source>
</evidence>
<proteinExistence type="inferred from homology"/>
<evidence type="ECO:0000256" key="15">
    <source>
        <dbReference type="SAM" id="Coils"/>
    </source>
</evidence>
<evidence type="ECO:0000313" key="17">
    <source>
        <dbReference type="Proteomes" id="UP000027088"/>
    </source>
</evidence>
<dbReference type="Gene3D" id="1.20.5.620">
    <property type="entry name" value="F1F0 ATP synthase subunit B, membrane domain"/>
    <property type="match status" value="1"/>
</dbReference>
<dbReference type="PANTHER" id="PTHR33445">
    <property type="entry name" value="ATP SYNTHASE SUBUNIT B', CHLOROPLASTIC"/>
    <property type="match status" value="1"/>
</dbReference>
<dbReference type="HAMAP" id="MF_01398">
    <property type="entry name" value="ATP_synth_b_bprime"/>
    <property type="match status" value="1"/>
</dbReference>
<dbReference type="InterPro" id="IPR050059">
    <property type="entry name" value="ATP_synthase_B_chain"/>
</dbReference>
<dbReference type="GO" id="GO:0046961">
    <property type="term" value="F:proton-transporting ATPase activity, rotational mechanism"/>
    <property type="evidence" value="ECO:0007669"/>
    <property type="project" value="TreeGrafter"/>
</dbReference>
<evidence type="ECO:0000256" key="13">
    <source>
        <dbReference type="HAMAP-Rule" id="MF_01398"/>
    </source>
</evidence>
<comment type="subunit">
    <text evidence="13">F-type ATPases have 2 components, F(1) - the catalytic core - and F(0) - the membrane proton channel. F(1) has five subunits: alpha(3), beta(3), gamma(1), delta(1), epsilon(1). F(0) has three main subunits: a(1), b(2) and c(10-14). The alpha and beta chains form an alternating ring which encloses part of the gamma chain. F(1) is attached to F(0) by a central stalk formed by the gamma and epsilon chains, while a peripheral stalk is formed by the delta and b chains.</text>
</comment>
<evidence type="ECO:0000256" key="4">
    <source>
        <dbReference type="ARBA" id="ARBA00022547"/>
    </source>
</evidence>
<dbReference type="Pfam" id="PF00430">
    <property type="entry name" value="ATP-synt_B"/>
    <property type="match status" value="1"/>
</dbReference>
<dbReference type="CDD" id="cd06503">
    <property type="entry name" value="ATP-synt_Fo_b"/>
    <property type="match status" value="1"/>
</dbReference>
<dbReference type="NCBIfam" id="TIGR01144">
    <property type="entry name" value="ATP_synt_b"/>
    <property type="match status" value="1"/>
</dbReference>
<keyword evidence="2 13" id="KW-0813">Transport</keyword>
<comment type="similarity">
    <text evidence="1 13 14">Belongs to the ATPase B chain family.</text>
</comment>
<dbReference type="GO" id="GO:0046933">
    <property type="term" value="F:proton-transporting ATP synthase activity, rotational mechanism"/>
    <property type="evidence" value="ECO:0007669"/>
    <property type="project" value="UniProtKB-UniRule"/>
</dbReference>
<name>A0A059XW93_9BACT</name>
<keyword evidence="15" id="KW-0175">Coiled coil</keyword>
<comment type="function">
    <text evidence="13">Component of the F(0) channel, it forms part of the peripheral stalk, linking F(1) to F(0).</text>
</comment>
<evidence type="ECO:0000256" key="6">
    <source>
        <dbReference type="ARBA" id="ARBA00022781"/>
    </source>
</evidence>
<keyword evidence="3 13" id="KW-1003">Cell membrane</keyword>
<dbReference type="SUPFAM" id="SSF81573">
    <property type="entry name" value="F1F0 ATP synthase subunit B, membrane domain"/>
    <property type="match status" value="1"/>
</dbReference>
<keyword evidence="4 13" id="KW-0138">CF(0)</keyword>
<feature type="transmembrane region" description="Helical" evidence="13">
    <location>
        <begin position="31"/>
        <end position="53"/>
    </location>
</feature>
<keyword evidence="10 13" id="KW-0066">ATP synthesis</keyword>
<evidence type="ECO:0000256" key="9">
    <source>
        <dbReference type="ARBA" id="ARBA00023136"/>
    </source>
</evidence>
<evidence type="ECO:0000256" key="10">
    <source>
        <dbReference type="ARBA" id="ARBA00023310"/>
    </source>
</evidence>
<comment type="subcellular location">
    <subcellularLocation>
        <location evidence="13">Cell membrane</location>
        <topology evidence="13">Single-pass membrane protein</topology>
    </subcellularLocation>
    <subcellularLocation>
        <location evidence="12">Endomembrane system</location>
        <topology evidence="12">Single-pass membrane protein</topology>
    </subcellularLocation>
</comment>
<evidence type="ECO:0000313" key="16">
    <source>
        <dbReference type="EMBL" id="AIA29596.1"/>
    </source>
</evidence>
<dbReference type="RefSeq" id="WP_051604574.1">
    <property type="nucleotide sequence ID" value="NZ_CP007521.1"/>
</dbReference>
<evidence type="ECO:0000256" key="7">
    <source>
        <dbReference type="ARBA" id="ARBA00022989"/>
    </source>
</evidence>
<dbReference type="GO" id="GO:0005886">
    <property type="term" value="C:plasma membrane"/>
    <property type="evidence" value="ECO:0007669"/>
    <property type="project" value="UniProtKB-SubCell"/>
</dbReference>
<organism evidence="16 17">
    <name type="scientific">Mycoplasmopsis californica</name>
    <dbReference type="NCBI Taxonomy" id="2113"/>
    <lineage>
        <taxon>Bacteria</taxon>
        <taxon>Bacillati</taxon>
        <taxon>Mycoplasmatota</taxon>
        <taxon>Mycoplasmoidales</taxon>
        <taxon>Metamycoplasmataceae</taxon>
        <taxon>Mycoplasmopsis</taxon>
    </lineage>
</organism>
<dbReference type="Proteomes" id="UP000027088">
    <property type="component" value="Chromosome"/>
</dbReference>
<dbReference type="InterPro" id="IPR028987">
    <property type="entry name" value="ATP_synth_B-like_membr_sf"/>
</dbReference>
<evidence type="ECO:0000256" key="3">
    <source>
        <dbReference type="ARBA" id="ARBA00022475"/>
    </source>
</evidence>
<comment type="function">
    <text evidence="11 13">F(1)F(0) ATP synthase produces ATP from ADP in the presence of a proton or sodium gradient. F-type ATPases consist of two structural domains, F(1) containing the extramembraneous catalytic core and F(0) containing the membrane proton channel, linked together by a central stalk and a peripheral stalk. During catalysis, ATP synthesis in the catalytic domain of F(1) is coupled via a rotary mechanism of the central stalk subunits to proton translocation.</text>
</comment>
<evidence type="ECO:0000256" key="5">
    <source>
        <dbReference type="ARBA" id="ARBA00022692"/>
    </source>
</evidence>
<dbReference type="GO" id="GO:0012505">
    <property type="term" value="C:endomembrane system"/>
    <property type="evidence" value="ECO:0007669"/>
    <property type="project" value="UniProtKB-SubCell"/>
</dbReference>
<dbReference type="EMBL" id="CP007521">
    <property type="protein sequence ID" value="AIA29596.1"/>
    <property type="molecule type" value="Genomic_DNA"/>
</dbReference>
<keyword evidence="9 13" id="KW-0472">Membrane</keyword>
<dbReference type="eggNOG" id="COG0711">
    <property type="taxonomic scope" value="Bacteria"/>
</dbReference>
<dbReference type="InterPro" id="IPR005864">
    <property type="entry name" value="ATP_synth_F0_bsu_bac"/>
</dbReference>
<evidence type="ECO:0000256" key="12">
    <source>
        <dbReference type="ARBA" id="ARBA00037847"/>
    </source>
</evidence>
<dbReference type="KEGG" id="mcr:MCFN_02295"/>
<protein>
    <recommendedName>
        <fullName evidence="13">ATP synthase subunit b</fullName>
    </recommendedName>
    <alternativeName>
        <fullName evidence="13">ATP synthase F(0) sector subunit b</fullName>
    </alternativeName>
    <alternativeName>
        <fullName evidence="13">ATPase subunit I</fullName>
    </alternativeName>
    <alternativeName>
        <fullName evidence="13">F-type ATPase subunit b</fullName>
        <shortName evidence="13">F-ATPase subunit b</shortName>
    </alternativeName>
</protein>
<evidence type="ECO:0000256" key="14">
    <source>
        <dbReference type="RuleBase" id="RU003848"/>
    </source>
</evidence>
<evidence type="ECO:0000256" key="11">
    <source>
        <dbReference type="ARBA" id="ARBA00025198"/>
    </source>
</evidence>
<evidence type="ECO:0000256" key="8">
    <source>
        <dbReference type="ARBA" id="ARBA00023065"/>
    </source>
</evidence>